<feature type="chain" id="PRO_5047277091" evidence="2">
    <location>
        <begin position="22"/>
        <end position="218"/>
    </location>
</feature>
<feature type="region of interest" description="Disordered" evidence="1">
    <location>
        <begin position="30"/>
        <end position="86"/>
    </location>
</feature>
<proteinExistence type="predicted"/>
<organism evidence="3 4">
    <name type="scientific">Noviluteimonas caseinilytica</name>
    <dbReference type="NCBI Taxonomy" id="2675101"/>
    <lineage>
        <taxon>Bacteria</taxon>
        <taxon>Pseudomonadati</taxon>
        <taxon>Pseudomonadota</taxon>
        <taxon>Gammaproteobacteria</taxon>
        <taxon>Lysobacterales</taxon>
        <taxon>Lysobacteraceae</taxon>
        <taxon>Noviluteimonas</taxon>
    </lineage>
</organism>
<keyword evidence="4" id="KW-1185">Reference proteome</keyword>
<gene>
    <name evidence="3" type="ORF">LYSCAS_22220</name>
</gene>
<evidence type="ECO:0000256" key="1">
    <source>
        <dbReference type="SAM" id="MobiDB-lite"/>
    </source>
</evidence>
<sequence>MKTSAWKVLALGCIAPVFCLAACAREPHPSADVHDATTEAAASTTSGSRTPLPEAGDVASRDGGAAPPATASSIPPRSEPALSPPESVIADYLDPTAANGIPIPTTMGRENHVAFMAEKRDAEWADFVEGHLRDYLSRQQDARLVVTVRMECRSTMCEVLAVSRTPQETPDAVERWQDVIWRMHEEPWYRSAKIGEPAVEFGSSGDDRVAILTYLIRE</sequence>
<evidence type="ECO:0000313" key="4">
    <source>
        <dbReference type="Proteomes" id="UP000681317"/>
    </source>
</evidence>
<name>A0ABM7Q706_9GAMM</name>
<reference evidence="3 4" key="1">
    <citation type="submission" date="2021-03" db="EMBL/GenBank/DDBJ databases">
        <title>Complete Genome Sequences of Two Lysobacter Strains Isolated from Sea Water (Lysobacter caseinilyticus) and Soil (Lysobacter helvus) in South Korea.</title>
        <authorList>
            <person name="Watanabe Y."/>
            <person name="Arakawa K."/>
        </authorList>
    </citation>
    <scope>NUCLEOTIDE SEQUENCE [LARGE SCALE GENOMIC DNA]</scope>
    <source>
        <strain evidence="3 4">KVB24</strain>
    </source>
</reference>
<evidence type="ECO:0000256" key="2">
    <source>
        <dbReference type="SAM" id="SignalP"/>
    </source>
</evidence>
<keyword evidence="2" id="KW-0732">Signal</keyword>
<protein>
    <submittedName>
        <fullName evidence="3">Uncharacterized protein</fullName>
    </submittedName>
</protein>
<dbReference type="EMBL" id="AP024545">
    <property type="protein sequence ID" value="BCT93198.1"/>
    <property type="molecule type" value="Genomic_DNA"/>
</dbReference>
<feature type="signal peptide" evidence="2">
    <location>
        <begin position="1"/>
        <end position="21"/>
    </location>
</feature>
<evidence type="ECO:0000313" key="3">
    <source>
        <dbReference type="EMBL" id="BCT93198.1"/>
    </source>
</evidence>
<accession>A0ABM7Q706</accession>
<feature type="compositionally biased region" description="Low complexity" evidence="1">
    <location>
        <begin position="65"/>
        <end position="76"/>
    </location>
</feature>
<dbReference type="Proteomes" id="UP000681317">
    <property type="component" value="Chromosome"/>
</dbReference>
<dbReference type="RefSeq" id="WP_213434139.1">
    <property type="nucleotide sequence ID" value="NZ_AP024545.1"/>
</dbReference>